<evidence type="ECO:0000256" key="1">
    <source>
        <dbReference type="SAM" id="MobiDB-lite"/>
    </source>
</evidence>
<reference evidence="2" key="1">
    <citation type="journal article" date="2021" name="Front. Plant Sci.">
        <title>Chromosome-Scale Genome Assembly for Chinese Sour Jujube and Insights Into Its Genome Evolution and Domestication Signature.</title>
        <authorList>
            <person name="Shen L.-Y."/>
            <person name="Luo H."/>
            <person name="Wang X.-L."/>
            <person name="Wang X.-M."/>
            <person name="Qiu X.-J."/>
            <person name="Liu H."/>
            <person name="Zhou S.-S."/>
            <person name="Jia K.-H."/>
            <person name="Nie S."/>
            <person name="Bao Y.-T."/>
            <person name="Zhang R.-G."/>
            <person name="Yun Q.-Z."/>
            <person name="Chai Y.-H."/>
            <person name="Lu J.-Y."/>
            <person name="Li Y."/>
            <person name="Zhao S.-W."/>
            <person name="Mao J.-F."/>
            <person name="Jia S.-G."/>
            <person name="Mao Y.-M."/>
        </authorList>
    </citation>
    <scope>NUCLEOTIDE SEQUENCE</scope>
    <source>
        <strain evidence="2">AT0</strain>
        <tissue evidence="2">Leaf</tissue>
    </source>
</reference>
<sequence length="122" mass="13975">MQRMLHDYHRYVWVNVIGMKYMRLQVEVDITKPLLIAEKGPDNNDRKNSDELTFESREEDERNRASSDVGDSTVDLQGLQGKDFELNNSRAFSLPFSTKAEKQVELWLGPGAESQRDGLSIA</sequence>
<organism evidence="2 3">
    <name type="scientific">Ziziphus jujuba var. spinosa</name>
    <dbReference type="NCBI Taxonomy" id="714518"/>
    <lineage>
        <taxon>Eukaryota</taxon>
        <taxon>Viridiplantae</taxon>
        <taxon>Streptophyta</taxon>
        <taxon>Embryophyta</taxon>
        <taxon>Tracheophyta</taxon>
        <taxon>Spermatophyta</taxon>
        <taxon>Magnoliopsida</taxon>
        <taxon>eudicotyledons</taxon>
        <taxon>Gunneridae</taxon>
        <taxon>Pentapetalae</taxon>
        <taxon>rosids</taxon>
        <taxon>fabids</taxon>
        <taxon>Rosales</taxon>
        <taxon>Rhamnaceae</taxon>
        <taxon>Paliureae</taxon>
        <taxon>Ziziphus</taxon>
    </lineage>
</organism>
<evidence type="ECO:0000313" key="3">
    <source>
        <dbReference type="Proteomes" id="UP000813462"/>
    </source>
</evidence>
<feature type="region of interest" description="Disordered" evidence="1">
    <location>
        <begin position="35"/>
        <end position="75"/>
    </location>
</feature>
<dbReference type="AlphaFoldDB" id="A0A978VA09"/>
<dbReference type="EMBL" id="JAEACU010000006">
    <property type="protein sequence ID" value="KAH7524744.1"/>
    <property type="molecule type" value="Genomic_DNA"/>
</dbReference>
<proteinExistence type="predicted"/>
<protein>
    <submittedName>
        <fullName evidence="2">Uncharacterized protein</fullName>
    </submittedName>
</protein>
<accession>A0A978VA09</accession>
<dbReference type="Proteomes" id="UP000813462">
    <property type="component" value="Unassembled WGS sequence"/>
</dbReference>
<comment type="caution">
    <text evidence="2">The sequence shown here is derived from an EMBL/GenBank/DDBJ whole genome shotgun (WGS) entry which is preliminary data.</text>
</comment>
<evidence type="ECO:0000313" key="2">
    <source>
        <dbReference type="EMBL" id="KAH7524744.1"/>
    </source>
</evidence>
<gene>
    <name evidence="2" type="ORF">FEM48_Zijuj06G0151900</name>
</gene>
<name>A0A978VA09_ZIZJJ</name>
<feature type="compositionally biased region" description="Basic and acidic residues" evidence="1">
    <location>
        <begin position="39"/>
        <end position="65"/>
    </location>
</feature>